<proteinExistence type="predicted"/>
<dbReference type="GO" id="GO:0016853">
    <property type="term" value="F:isomerase activity"/>
    <property type="evidence" value="ECO:0007669"/>
    <property type="project" value="UniProtKB-KW"/>
</dbReference>
<dbReference type="InterPro" id="IPR010872">
    <property type="entry name" value="MDMPI_C-term_domain"/>
</dbReference>
<comment type="caution">
    <text evidence="3">The sequence shown here is derived from an EMBL/GenBank/DDBJ whole genome shotgun (WGS) entry which is preliminary data.</text>
</comment>
<dbReference type="InterPro" id="IPR017517">
    <property type="entry name" value="Maleyloyr_isom"/>
</dbReference>
<dbReference type="PANTHER" id="PTHR40758:SF1">
    <property type="entry name" value="CONSERVED PROTEIN"/>
    <property type="match status" value="1"/>
</dbReference>
<dbReference type="Proteomes" id="UP001501265">
    <property type="component" value="Unassembled WGS sequence"/>
</dbReference>
<evidence type="ECO:0000313" key="4">
    <source>
        <dbReference type="Proteomes" id="UP001501265"/>
    </source>
</evidence>
<dbReference type="PANTHER" id="PTHR40758">
    <property type="entry name" value="CONSERVED PROTEIN"/>
    <property type="match status" value="1"/>
</dbReference>
<dbReference type="InterPro" id="IPR024344">
    <property type="entry name" value="MDMPI_metal-binding"/>
</dbReference>
<keyword evidence="4" id="KW-1185">Reference proteome</keyword>
<evidence type="ECO:0000259" key="2">
    <source>
        <dbReference type="Pfam" id="PF11716"/>
    </source>
</evidence>
<feature type="domain" description="MDMPI C-terminal" evidence="1">
    <location>
        <begin position="157"/>
        <end position="254"/>
    </location>
</feature>
<keyword evidence="3" id="KW-0413">Isomerase</keyword>
<dbReference type="EMBL" id="BAABIG010000020">
    <property type="protein sequence ID" value="GAA4794509.1"/>
    <property type="molecule type" value="Genomic_DNA"/>
</dbReference>
<reference evidence="4" key="1">
    <citation type="journal article" date="2019" name="Int. J. Syst. Evol. Microbiol.">
        <title>The Global Catalogue of Microorganisms (GCM) 10K type strain sequencing project: providing services to taxonomists for standard genome sequencing and annotation.</title>
        <authorList>
            <consortium name="The Broad Institute Genomics Platform"/>
            <consortium name="The Broad Institute Genome Sequencing Center for Infectious Disease"/>
            <person name="Wu L."/>
            <person name="Ma J."/>
        </authorList>
    </citation>
    <scope>NUCLEOTIDE SEQUENCE [LARGE SCALE GENOMIC DNA]</scope>
    <source>
        <strain evidence="4">JCM 18081</strain>
    </source>
</reference>
<organism evidence="3 4">
    <name type="scientific">Streptomyces ziwulingensis</name>
    <dbReference type="NCBI Taxonomy" id="1045501"/>
    <lineage>
        <taxon>Bacteria</taxon>
        <taxon>Bacillati</taxon>
        <taxon>Actinomycetota</taxon>
        <taxon>Actinomycetes</taxon>
        <taxon>Kitasatosporales</taxon>
        <taxon>Streptomycetaceae</taxon>
        <taxon>Streptomyces</taxon>
    </lineage>
</organism>
<dbReference type="NCBIfam" id="TIGR03083">
    <property type="entry name" value="maleylpyruvate isomerase family mycothiol-dependent enzyme"/>
    <property type="match status" value="1"/>
</dbReference>
<evidence type="ECO:0000313" key="3">
    <source>
        <dbReference type="EMBL" id="GAA4794509.1"/>
    </source>
</evidence>
<protein>
    <submittedName>
        <fullName evidence="3">Maleylpyruvate isomerase family mycothiol-dependent enzyme</fullName>
    </submittedName>
</protein>
<sequence length="264" mass="28654">MPALDRAPSGRLPAMETAMFLDVLTREGELLAAAAESAGCDAPVPTCPGWRVRDLVTHTGVVHRWAERFVAERDSSFRPMEDGPDLDGAALLDWFRDGHRRLAGTLRAAPADLACWHFMPAPSSLAFWARRQAHETAVHRVDAEAARGGARSGIAADFAVDGIDELLRGFHARDRSRVRSEKPRTLRVRATDAGNAGNAVWTVRLSQEPPVTERGDAGDTGDADCELTGTAEALYLGLWNRQPIPNVTGDTSLAVLWQERSGVN</sequence>
<dbReference type="Gene3D" id="1.20.120.450">
    <property type="entry name" value="dinb family like domain"/>
    <property type="match status" value="1"/>
</dbReference>
<name>A0ABP9BHD8_9ACTN</name>
<dbReference type="SUPFAM" id="SSF109854">
    <property type="entry name" value="DinB/YfiT-like putative metalloenzymes"/>
    <property type="match status" value="1"/>
</dbReference>
<evidence type="ECO:0000259" key="1">
    <source>
        <dbReference type="Pfam" id="PF07398"/>
    </source>
</evidence>
<dbReference type="Pfam" id="PF07398">
    <property type="entry name" value="MDMPI_C"/>
    <property type="match status" value="1"/>
</dbReference>
<dbReference type="InterPro" id="IPR034660">
    <property type="entry name" value="DinB/YfiT-like"/>
</dbReference>
<gene>
    <name evidence="3" type="ORF">GCM10023220_20980</name>
</gene>
<dbReference type="Pfam" id="PF11716">
    <property type="entry name" value="MDMPI_N"/>
    <property type="match status" value="1"/>
</dbReference>
<feature type="domain" description="Mycothiol-dependent maleylpyruvate isomerase metal-binding" evidence="2">
    <location>
        <begin position="24"/>
        <end position="143"/>
    </location>
</feature>
<accession>A0ABP9BHD8</accession>